<dbReference type="PANTHER" id="PTHR42957">
    <property type="entry name" value="HELICASE MJ1565-RELATED"/>
    <property type="match status" value="1"/>
</dbReference>
<dbReference type="KEGG" id="mas:Mahau_2209"/>
<organism evidence="2 3">
    <name type="scientific">Mahella australiensis (strain DSM 15567 / CIP 107919 / 50-1 BON)</name>
    <dbReference type="NCBI Taxonomy" id="697281"/>
    <lineage>
        <taxon>Bacteria</taxon>
        <taxon>Bacillati</taxon>
        <taxon>Bacillota</taxon>
        <taxon>Clostridia</taxon>
        <taxon>Thermoanaerobacterales</taxon>
        <taxon>Thermoanaerobacterales Family IV. Incertae Sedis</taxon>
        <taxon>Mahella</taxon>
    </lineage>
</organism>
<dbReference type="Pfam" id="PF01935">
    <property type="entry name" value="DUF87"/>
    <property type="match status" value="1"/>
</dbReference>
<dbReference type="Gene3D" id="3.40.50.300">
    <property type="entry name" value="P-loop containing nucleotide triphosphate hydrolases"/>
    <property type="match status" value="2"/>
</dbReference>
<dbReference type="OrthoDB" id="9806951at2"/>
<feature type="domain" description="Helicase HerA central" evidence="1">
    <location>
        <begin position="153"/>
        <end position="374"/>
    </location>
</feature>
<dbReference type="SUPFAM" id="SSF52540">
    <property type="entry name" value="P-loop containing nucleoside triphosphate hydrolases"/>
    <property type="match status" value="1"/>
</dbReference>
<name>F4A3C5_MAHA5</name>
<dbReference type="PANTHER" id="PTHR42957:SF1">
    <property type="entry name" value="HELICASE MJ1565-RELATED"/>
    <property type="match status" value="1"/>
</dbReference>
<evidence type="ECO:0000259" key="1">
    <source>
        <dbReference type="Pfam" id="PF01935"/>
    </source>
</evidence>
<dbReference type="eggNOG" id="COG0433">
    <property type="taxonomic scope" value="Bacteria"/>
</dbReference>
<dbReference type="STRING" id="697281.Mahau_2209"/>
<dbReference type="InterPro" id="IPR027417">
    <property type="entry name" value="P-loop_NTPase"/>
</dbReference>
<dbReference type="EMBL" id="CP002360">
    <property type="protein sequence ID" value="AEE97380.1"/>
    <property type="molecule type" value="Genomic_DNA"/>
</dbReference>
<dbReference type="HOGENOM" id="CLU_449668_0_0_9"/>
<dbReference type="AlphaFoldDB" id="F4A3C5"/>
<evidence type="ECO:0000313" key="3">
    <source>
        <dbReference type="Proteomes" id="UP000008457"/>
    </source>
</evidence>
<evidence type="ECO:0000313" key="2">
    <source>
        <dbReference type="EMBL" id="AEE97380.1"/>
    </source>
</evidence>
<reference evidence="2 3" key="2">
    <citation type="journal article" date="2011" name="Stand. Genomic Sci.">
        <title>Complete genome sequence of Mahella australiensis type strain (50-1 BON).</title>
        <authorList>
            <person name="Sikorski J."/>
            <person name="Teshima H."/>
            <person name="Nolan M."/>
            <person name="Lucas S."/>
            <person name="Hammon N."/>
            <person name="Deshpande S."/>
            <person name="Cheng J.F."/>
            <person name="Pitluck S."/>
            <person name="Liolios K."/>
            <person name="Pagani I."/>
            <person name="Ivanova N."/>
            <person name="Huntemann M."/>
            <person name="Mavromatis K."/>
            <person name="Ovchinikova G."/>
            <person name="Pati A."/>
            <person name="Tapia R."/>
            <person name="Han C."/>
            <person name="Goodwin L."/>
            <person name="Chen A."/>
            <person name="Palaniappan K."/>
            <person name="Land M."/>
            <person name="Hauser L."/>
            <person name="Ngatchou-Djao O.D."/>
            <person name="Rohde M."/>
            <person name="Pukall R."/>
            <person name="Spring S."/>
            <person name="Abt B."/>
            <person name="Goker M."/>
            <person name="Detter J.C."/>
            <person name="Woyke T."/>
            <person name="Bristow J."/>
            <person name="Markowitz V."/>
            <person name="Hugenholtz P."/>
            <person name="Eisen J.A."/>
            <person name="Kyrpides N.C."/>
            <person name="Klenk H.P."/>
            <person name="Lapidus A."/>
        </authorList>
    </citation>
    <scope>NUCLEOTIDE SEQUENCE [LARGE SCALE GENOMIC DNA]</scope>
    <source>
        <strain evidence="3">DSM 15567 / CIP 107919 / 50-1 BON</strain>
    </source>
</reference>
<reference evidence="3" key="1">
    <citation type="submission" date="2010-11" db="EMBL/GenBank/DDBJ databases">
        <title>The complete genome of Mahella australiensis DSM 15567.</title>
        <authorList>
            <consortium name="US DOE Joint Genome Institute (JGI-PGF)"/>
            <person name="Lucas S."/>
            <person name="Copeland A."/>
            <person name="Lapidus A."/>
            <person name="Bruce D."/>
            <person name="Goodwin L."/>
            <person name="Pitluck S."/>
            <person name="Kyrpides N."/>
            <person name="Mavromatis K."/>
            <person name="Pagani I."/>
            <person name="Ivanova N."/>
            <person name="Teshima H."/>
            <person name="Brettin T."/>
            <person name="Detter J.C."/>
            <person name="Han C."/>
            <person name="Tapia R."/>
            <person name="Land M."/>
            <person name="Hauser L."/>
            <person name="Markowitz V."/>
            <person name="Cheng J.-F."/>
            <person name="Hugenholtz P."/>
            <person name="Woyke T."/>
            <person name="Wu D."/>
            <person name="Spring S."/>
            <person name="Pukall R."/>
            <person name="Steenblock K."/>
            <person name="Schneider S."/>
            <person name="Klenk H.-P."/>
            <person name="Eisen J.A."/>
        </authorList>
    </citation>
    <scope>NUCLEOTIDE SEQUENCE [LARGE SCALE GENOMIC DNA]</scope>
    <source>
        <strain evidence="3">DSM 15567 / CIP 107919 / 50-1 BON</strain>
    </source>
</reference>
<dbReference type="InterPro" id="IPR008571">
    <property type="entry name" value="HerA-like"/>
</dbReference>
<dbReference type="Proteomes" id="UP000008457">
    <property type="component" value="Chromosome"/>
</dbReference>
<dbReference type="RefSeq" id="WP_013781807.1">
    <property type="nucleotide sequence ID" value="NC_015520.1"/>
</dbReference>
<dbReference type="InterPro" id="IPR002789">
    <property type="entry name" value="HerA_central"/>
</dbReference>
<accession>F4A3C5</accession>
<sequence length="618" mass="69573">MIQVVGLTTQQEVWVASKDKPFRINQMLIIEDQFQGPQRGEVVETNSYNRFIPLNINGGGMVDASILESLKQLGYNIGQDTIHLAKVRLVVEAQYPIQTGCAARTPRFDEVSDLMVTVSPQEGLILGVIKSSDEVAEDMPPGLKDIALLYEGGKARPQNGVPFIFDIKAMQQYPHIGVFGGSGSGKSFGMRVMLEELMKLRIPVLVLDPHLEMDFSTRASGLPDGWEVDYSANFRRLNIGQDIGVAFDKLSNADLKNLLGASSPLSESMANAVETLHKRSDSYQTFSDRLDMLDEALEDTEAGLRAKLESADNQYQRQRYEQCIELRRTYRDLPLASVRAISWRLRRLFNDGLFSHDIQPVEEGLKQGKLMVIQGSSQMINVFGTYLLNNLYHKRRDYKDAQARGMGADYFPPFIVVADEAHNFAPKGYDTPAKTVLKEIAQEGRKYGTFLILATQRPTSLDENITAQLNTKLVFRTVRSIDIATIKEETDITLEEARRLPYLPSGDAFVSSAIIGRTVPIRVRMARTASPHNKNPFDELKDIFDKQEQELLRYIEDKLPIYDADMLQKAAEIERDSNGAYTFTVDQLKDLLDRLVQQGRIIGRNSVLGYIYDKPEGK</sequence>
<keyword evidence="3" id="KW-1185">Reference proteome</keyword>
<proteinExistence type="predicted"/>
<protein>
    <recommendedName>
        <fullName evidence="1">Helicase HerA central domain-containing protein</fullName>
    </recommendedName>
</protein>
<gene>
    <name evidence="2" type="ordered locus">Mahau_2209</name>
</gene>